<protein>
    <submittedName>
        <fullName evidence="2">Uncharacterized protein</fullName>
    </submittedName>
</protein>
<feature type="signal peptide" evidence="1">
    <location>
        <begin position="1"/>
        <end position="26"/>
    </location>
</feature>
<reference evidence="2" key="1">
    <citation type="journal article" date="2012" name="Nat. Biotechnol.">
        <title>Reference genome sequence of the model plant Setaria.</title>
        <authorList>
            <person name="Bennetzen J.L."/>
            <person name="Schmutz J."/>
            <person name="Wang H."/>
            <person name="Percifield R."/>
            <person name="Hawkins J."/>
            <person name="Pontaroli A.C."/>
            <person name="Estep M."/>
            <person name="Feng L."/>
            <person name="Vaughn J.N."/>
            <person name="Grimwood J."/>
            <person name="Jenkins J."/>
            <person name="Barry K."/>
            <person name="Lindquist E."/>
            <person name="Hellsten U."/>
            <person name="Deshpande S."/>
            <person name="Wang X."/>
            <person name="Wu X."/>
            <person name="Mitros T."/>
            <person name="Triplett J."/>
            <person name="Yang X."/>
            <person name="Ye C.Y."/>
            <person name="Mauro-Herrera M."/>
            <person name="Wang L."/>
            <person name="Li P."/>
            <person name="Sharma M."/>
            <person name="Sharma R."/>
            <person name="Ronald P.C."/>
            <person name="Panaud O."/>
            <person name="Kellogg E.A."/>
            <person name="Brutnell T.P."/>
            <person name="Doust A.N."/>
            <person name="Tuskan G.A."/>
            <person name="Rokhsar D."/>
            <person name="Devos K.M."/>
        </authorList>
    </citation>
    <scope>NUCLEOTIDE SEQUENCE [LARGE SCALE GENOMIC DNA]</scope>
    <source>
        <strain evidence="2">Yugu1</strain>
    </source>
</reference>
<evidence type="ECO:0000256" key="1">
    <source>
        <dbReference type="SAM" id="SignalP"/>
    </source>
</evidence>
<gene>
    <name evidence="2" type="ORF">SETIT_8G169600v2</name>
</gene>
<evidence type="ECO:0000313" key="2">
    <source>
        <dbReference type="EMBL" id="RCV38781.1"/>
    </source>
</evidence>
<keyword evidence="1" id="KW-0732">Signal</keyword>
<feature type="chain" id="PRO_5017008910" evidence="1">
    <location>
        <begin position="27"/>
        <end position="127"/>
    </location>
</feature>
<organism evidence="2">
    <name type="scientific">Setaria italica</name>
    <name type="common">Foxtail millet</name>
    <name type="synonym">Panicum italicum</name>
    <dbReference type="NCBI Taxonomy" id="4555"/>
    <lineage>
        <taxon>Eukaryota</taxon>
        <taxon>Viridiplantae</taxon>
        <taxon>Streptophyta</taxon>
        <taxon>Embryophyta</taxon>
        <taxon>Tracheophyta</taxon>
        <taxon>Spermatophyta</taxon>
        <taxon>Magnoliopsida</taxon>
        <taxon>Liliopsida</taxon>
        <taxon>Poales</taxon>
        <taxon>Poaceae</taxon>
        <taxon>PACMAD clade</taxon>
        <taxon>Panicoideae</taxon>
        <taxon>Panicodae</taxon>
        <taxon>Paniceae</taxon>
        <taxon>Cenchrinae</taxon>
        <taxon>Setaria</taxon>
    </lineage>
</organism>
<proteinExistence type="predicted"/>
<dbReference type="EMBL" id="CM003535">
    <property type="protein sequence ID" value="RCV38781.1"/>
    <property type="molecule type" value="Genomic_DNA"/>
</dbReference>
<name>A0A368S8T9_SETIT</name>
<dbReference type="OrthoDB" id="620312at2759"/>
<accession>A0A368S8T9</accession>
<dbReference type="AlphaFoldDB" id="A0A368S8T9"/>
<reference evidence="2" key="2">
    <citation type="submission" date="2015-07" db="EMBL/GenBank/DDBJ databases">
        <authorList>
            <person name="Noorani M."/>
        </authorList>
    </citation>
    <scope>NUCLEOTIDE SEQUENCE</scope>
    <source>
        <strain evidence="2">Yugu1</strain>
    </source>
</reference>
<sequence>MVSGAVGLKAAVAVAVLAVLLMSSQGHPRKKDCASQCYNNCTAIAAVLQACCQNVCSSNGATSSLSCCPNGTSSVTCNCDNCNIAVQNVCATTCSNLRCEACKDRITKECNESCIGACNDHCVKKDC</sequence>